<reference evidence="1" key="1">
    <citation type="journal article" date="2022" name="Front. Genet.">
        <title>Chromosome-Scale Assembly of the Dendrobium nobile Genome Provides Insights Into the Molecular Mechanism of the Biosynthesis of the Medicinal Active Ingredient of Dendrobium.</title>
        <authorList>
            <person name="Xu Q."/>
            <person name="Niu S.-C."/>
            <person name="Li K.-L."/>
            <person name="Zheng P.-J."/>
            <person name="Zhang X.-J."/>
            <person name="Jia Y."/>
            <person name="Liu Y."/>
            <person name="Niu Y.-X."/>
            <person name="Yu L.-H."/>
            <person name="Chen D.-F."/>
            <person name="Zhang G.-Q."/>
        </authorList>
    </citation>
    <scope>NUCLEOTIDE SEQUENCE</scope>
    <source>
        <tissue evidence="1">Leaf</tissue>
    </source>
</reference>
<keyword evidence="2" id="KW-1185">Reference proteome</keyword>
<protein>
    <submittedName>
        <fullName evidence="1">Uncharacterized protein</fullName>
    </submittedName>
</protein>
<gene>
    <name evidence="1" type="ORF">KFK09_004802</name>
</gene>
<accession>A0A8T3BYT3</accession>
<dbReference type="EMBL" id="JAGYWB010000005">
    <property type="protein sequence ID" value="KAI0522423.1"/>
    <property type="molecule type" value="Genomic_DNA"/>
</dbReference>
<organism evidence="1 2">
    <name type="scientific">Dendrobium nobile</name>
    <name type="common">Orchid</name>
    <dbReference type="NCBI Taxonomy" id="94219"/>
    <lineage>
        <taxon>Eukaryota</taxon>
        <taxon>Viridiplantae</taxon>
        <taxon>Streptophyta</taxon>
        <taxon>Embryophyta</taxon>
        <taxon>Tracheophyta</taxon>
        <taxon>Spermatophyta</taxon>
        <taxon>Magnoliopsida</taxon>
        <taxon>Liliopsida</taxon>
        <taxon>Asparagales</taxon>
        <taxon>Orchidaceae</taxon>
        <taxon>Epidendroideae</taxon>
        <taxon>Malaxideae</taxon>
        <taxon>Dendrobiinae</taxon>
        <taxon>Dendrobium</taxon>
    </lineage>
</organism>
<evidence type="ECO:0000313" key="1">
    <source>
        <dbReference type="EMBL" id="KAI0522423.1"/>
    </source>
</evidence>
<proteinExistence type="predicted"/>
<sequence>MSFHEDLLCGLFSQPVFVNRSRPQVVAFGFFVCKELQERAEPEMVPYSDCLLFVAGCVGPTRSLEFLKRSLLYGR</sequence>
<evidence type="ECO:0000313" key="2">
    <source>
        <dbReference type="Proteomes" id="UP000829196"/>
    </source>
</evidence>
<name>A0A8T3BYT3_DENNO</name>
<dbReference type="Proteomes" id="UP000829196">
    <property type="component" value="Unassembled WGS sequence"/>
</dbReference>
<dbReference type="AlphaFoldDB" id="A0A8T3BYT3"/>
<comment type="caution">
    <text evidence="1">The sequence shown here is derived from an EMBL/GenBank/DDBJ whole genome shotgun (WGS) entry which is preliminary data.</text>
</comment>